<evidence type="ECO:0000313" key="8">
    <source>
        <dbReference type="EMBL" id="QOY92183.1"/>
    </source>
</evidence>
<dbReference type="Gene3D" id="1.10.8.60">
    <property type="match status" value="1"/>
</dbReference>
<dbReference type="PROSITE" id="PS50045">
    <property type="entry name" value="SIGMA54_INTERACT_4"/>
    <property type="match status" value="1"/>
</dbReference>
<dbReference type="InterPro" id="IPR025944">
    <property type="entry name" value="Sigma_54_int_dom_CS"/>
</dbReference>
<dbReference type="InterPro" id="IPR002078">
    <property type="entry name" value="Sigma_54_int"/>
</dbReference>
<dbReference type="AlphaFoldDB" id="A0A7S7SPS1"/>
<protein>
    <submittedName>
        <fullName evidence="8">Sigma 54-interacting transcriptional regulator</fullName>
    </submittedName>
</protein>
<dbReference type="FunFam" id="3.40.50.300:FF:000006">
    <property type="entry name" value="DNA-binding transcriptional regulator NtrC"/>
    <property type="match status" value="1"/>
</dbReference>
<dbReference type="InterPro" id="IPR003018">
    <property type="entry name" value="GAF"/>
</dbReference>
<dbReference type="InterPro" id="IPR029016">
    <property type="entry name" value="GAF-like_dom_sf"/>
</dbReference>
<evidence type="ECO:0000313" key="9">
    <source>
        <dbReference type="Proteomes" id="UP000593892"/>
    </source>
</evidence>
<dbReference type="Gene3D" id="3.30.450.40">
    <property type="match status" value="1"/>
</dbReference>
<dbReference type="InterPro" id="IPR027417">
    <property type="entry name" value="P-loop_NTPase"/>
</dbReference>
<keyword evidence="2" id="KW-0067">ATP-binding</keyword>
<dbReference type="Pfam" id="PF00158">
    <property type="entry name" value="Sigma54_activat"/>
    <property type="match status" value="1"/>
</dbReference>
<dbReference type="GO" id="GO:0005524">
    <property type="term" value="F:ATP binding"/>
    <property type="evidence" value="ECO:0007669"/>
    <property type="project" value="UniProtKB-KW"/>
</dbReference>
<keyword evidence="6" id="KW-0804">Transcription</keyword>
<dbReference type="GO" id="GO:0003677">
    <property type="term" value="F:DNA binding"/>
    <property type="evidence" value="ECO:0007669"/>
    <property type="project" value="UniProtKB-KW"/>
</dbReference>
<gene>
    <name evidence="8" type="ORF">IRI77_29365</name>
</gene>
<dbReference type="PROSITE" id="PS00688">
    <property type="entry name" value="SIGMA54_INTERACT_3"/>
    <property type="match status" value="1"/>
</dbReference>
<dbReference type="InterPro" id="IPR025662">
    <property type="entry name" value="Sigma_54_int_dom_ATP-bd_1"/>
</dbReference>
<dbReference type="SUPFAM" id="SSF55781">
    <property type="entry name" value="GAF domain-like"/>
    <property type="match status" value="1"/>
</dbReference>
<proteinExistence type="predicted"/>
<evidence type="ECO:0000256" key="2">
    <source>
        <dbReference type="ARBA" id="ARBA00022840"/>
    </source>
</evidence>
<dbReference type="PROSITE" id="PS00675">
    <property type="entry name" value="SIGMA54_INTERACT_1"/>
    <property type="match status" value="1"/>
</dbReference>
<dbReference type="Proteomes" id="UP000593892">
    <property type="component" value="Chromosome"/>
</dbReference>
<evidence type="ECO:0000256" key="6">
    <source>
        <dbReference type="ARBA" id="ARBA00023163"/>
    </source>
</evidence>
<dbReference type="PANTHER" id="PTHR32071:SF117">
    <property type="entry name" value="PTS-DEPENDENT DIHYDROXYACETONE KINASE OPERON REGULATORY PROTEIN-RELATED"/>
    <property type="match status" value="1"/>
</dbReference>
<keyword evidence="5" id="KW-0010">Activator</keyword>
<evidence type="ECO:0000256" key="4">
    <source>
        <dbReference type="ARBA" id="ARBA00023125"/>
    </source>
</evidence>
<dbReference type="CDD" id="cd00009">
    <property type="entry name" value="AAA"/>
    <property type="match status" value="1"/>
</dbReference>
<dbReference type="Gene3D" id="3.40.50.300">
    <property type="entry name" value="P-loop containing nucleotide triphosphate hydrolases"/>
    <property type="match status" value="1"/>
</dbReference>
<organism evidence="8 9">
    <name type="scientific">Paludibaculum fermentans</name>
    <dbReference type="NCBI Taxonomy" id="1473598"/>
    <lineage>
        <taxon>Bacteria</taxon>
        <taxon>Pseudomonadati</taxon>
        <taxon>Acidobacteriota</taxon>
        <taxon>Terriglobia</taxon>
        <taxon>Bryobacterales</taxon>
        <taxon>Bryobacteraceae</taxon>
        <taxon>Paludibaculum</taxon>
    </lineage>
</organism>
<dbReference type="Pfam" id="PF01590">
    <property type="entry name" value="GAF"/>
    <property type="match status" value="1"/>
</dbReference>
<sequence length="530" mass="58832">MDITMLPSIILAIAEQRSLDAVLDSIIQAIVQQPEVGLARIWLKENGFSCPACDGTPEVALHLRASGGTPLEAGVDWHYTTGRFHTVPLDSKLKIAQIAGTGRGVRIDDLAADSQWVGEPDWIRREQLVSFAAHPMVFHGEVLGVLAVFRRVIADDACWEWLRVLADAAAVAVANARAFEAAEKLQKELQLERDYLREEVREVGSFGEILGNSAALQRVLRQVEMVAATEATVLILGESGTGKELVARAIHQRSARARKPLVKVNCGSIPHELFESEFFGHVRGAFTSAVSDRLGRFQLADGGTLFLDEAGEIPMDLQAKLLRVLQEGEFERVGENVTRKVDVRVVAATNRDLKEEVAKGRFRLDLYYRLAVFPLEMPPLRDRREDIPELAAQFVRHAAARFHVAEPRLSHRELQRAMRYDWPGNIRELQNAVDRAVILARDGRLELDLPDGPAAEPARIPLELADVVPEPRWREMEKANLTAALRRTNFRVSGPGGAAELLELHPATLSSRMKALGIRRQPDRSPNPGL</sequence>
<keyword evidence="4" id="KW-0238">DNA-binding</keyword>
<evidence type="ECO:0000256" key="5">
    <source>
        <dbReference type="ARBA" id="ARBA00023159"/>
    </source>
</evidence>
<dbReference type="Pfam" id="PF25601">
    <property type="entry name" value="AAA_lid_14"/>
    <property type="match status" value="1"/>
</dbReference>
<dbReference type="SUPFAM" id="SSF52540">
    <property type="entry name" value="P-loop containing nucleoside triphosphate hydrolases"/>
    <property type="match status" value="1"/>
</dbReference>
<reference evidence="8 9" key="1">
    <citation type="submission" date="2020-10" db="EMBL/GenBank/DDBJ databases">
        <title>Complete genome sequence of Paludibaculum fermentans P105T, a facultatively anaerobic acidobacterium capable of dissimilatory Fe(III) reduction.</title>
        <authorList>
            <person name="Dedysh S.N."/>
            <person name="Beletsky A.V."/>
            <person name="Kulichevskaya I.S."/>
            <person name="Mardanov A.V."/>
            <person name="Ravin N.V."/>
        </authorList>
    </citation>
    <scope>NUCLEOTIDE SEQUENCE [LARGE SCALE GENOMIC DNA]</scope>
    <source>
        <strain evidence="8 9">P105</strain>
    </source>
</reference>
<dbReference type="SMART" id="SM00382">
    <property type="entry name" value="AAA"/>
    <property type="match status" value="1"/>
</dbReference>
<dbReference type="EMBL" id="CP063849">
    <property type="protein sequence ID" value="QOY92183.1"/>
    <property type="molecule type" value="Genomic_DNA"/>
</dbReference>
<dbReference type="PANTHER" id="PTHR32071">
    <property type="entry name" value="TRANSCRIPTIONAL REGULATORY PROTEIN"/>
    <property type="match status" value="1"/>
</dbReference>
<keyword evidence="9" id="KW-1185">Reference proteome</keyword>
<dbReference type="GO" id="GO:0006355">
    <property type="term" value="P:regulation of DNA-templated transcription"/>
    <property type="evidence" value="ECO:0007669"/>
    <property type="project" value="InterPro"/>
</dbReference>
<keyword evidence="1" id="KW-0547">Nucleotide-binding</keyword>
<dbReference type="Gene3D" id="1.10.10.60">
    <property type="entry name" value="Homeodomain-like"/>
    <property type="match status" value="1"/>
</dbReference>
<evidence type="ECO:0000256" key="1">
    <source>
        <dbReference type="ARBA" id="ARBA00022741"/>
    </source>
</evidence>
<dbReference type="SMART" id="SM00065">
    <property type="entry name" value="GAF"/>
    <property type="match status" value="1"/>
</dbReference>
<accession>A0A7S7SPS1</accession>
<evidence type="ECO:0000259" key="7">
    <source>
        <dbReference type="PROSITE" id="PS50045"/>
    </source>
</evidence>
<dbReference type="InterPro" id="IPR003593">
    <property type="entry name" value="AAA+_ATPase"/>
</dbReference>
<feature type="domain" description="Sigma-54 factor interaction" evidence="7">
    <location>
        <begin position="209"/>
        <end position="438"/>
    </location>
</feature>
<name>A0A7S7SPS1_PALFE</name>
<dbReference type="KEGG" id="pfer:IRI77_29365"/>
<dbReference type="InterPro" id="IPR058031">
    <property type="entry name" value="AAA_lid_NorR"/>
</dbReference>
<keyword evidence="3" id="KW-0805">Transcription regulation</keyword>
<evidence type="ECO:0000256" key="3">
    <source>
        <dbReference type="ARBA" id="ARBA00023015"/>
    </source>
</evidence>